<evidence type="ECO:0000313" key="9">
    <source>
        <dbReference type="EMBL" id="PSL23080.1"/>
    </source>
</evidence>
<reference evidence="9 10" key="1">
    <citation type="submission" date="2018-03" db="EMBL/GenBank/DDBJ databases">
        <title>Genomic Encyclopedia of Archaeal and Bacterial Type Strains, Phase II (KMG-II): from individual species to whole genera.</title>
        <authorList>
            <person name="Goeker M."/>
        </authorList>
    </citation>
    <scope>NUCLEOTIDE SEQUENCE [LARGE SCALE GENOMIC DNA]</scope>
    <source>
        <strain evidence="9 10">DSM 18107</strain>
    </source>
</reference>
<keyword evidence="10" id="KW-1185">Reference proteome</keyword>
<proteinExistence type="inferred from homology"/>
<sequence length="441" mass="49224">MKSIIKQALTALAAILLSLPSSAQDSIYRISLQDVLQLAKQKNKQISISQTEEDAVSAELRDAQLSKLPQVNINGSYQRFSKVTLYDGGLSDGHSITRPPTPNSAALGMDAAVTLFAGGRQNAAIREQEIRKDLASLNTLDMSGNIFLQAISAYLNIIRLQEQDTVIIEQIRRAETRYKNIEALFRNQRVTRSDLLRAKLILDNQKLGREQNENDLAIAISRLNVLLDLPPHTQIIPTDSVNGEKPATASLTTLVDNARETSYSVLRSRQQLKLQENRLKAIKGAYLPTLQAFSAYGVNYPNNLVFPPVDQAYSVGFIGVRAQYNLSSLYHNRNKEKAAKLRLTALQIQESSIKDNVDQEASALYIKYNESLNRITVAESSIEQASANYKIVSAKYFNQLALLTDLLDADNLYLESKYNLIKSQTDALAFYYRILYTSGKL</sequence>
<dbReference type="OrthoDB" id="1271612at2"/>
<comment type="caution">
    <text evidence="9">The sequence shown here is derived from an EMBL/GenBank/DDBJ whole genome shotgun (WGS) entry which is preliminary data.</text>
</comment>
<dbReference type="EMBL" id="PYGK01000019">
    <property type="protein sequence ID" value="PSL23080.1"/>
    <property type="molecule type" value="Genomic_DNA"/>
</dbReference>
<organism evidence="9 10">
    <name type="scientific">Chitinophaga ginsengisoli</name>
    <dbReference type="NCBI Taxonomy" id="363837"/>
    <lineage>
        <taxon>Bacteria</taxon>
        <taxon>Pseudomonadati</taxon>
        <taxon>Bacteroidota</taxon>
        <taxon>Chitinophagia</taxon>
        <taxon>Chitinophagales</taxon>
        <taxon>Chitinophagaceae</taxon>
        <taxon>Chitinophaga</taxon>
    </lineage>
</organism>
<keyword evidence="5" id="KW-0812">Transmembrane</keyword>
<comment type="similarity">
    <text evidence="2">Belongs to the outer membrane factor (OMF) (TC 1.B.17) family.</text>
</comment>
<evidence type="ECO:0000256" key="5">
    <source>
        <dbReference type="ARBA" id="ARBA00022692"/>
    </source>
</evidence>
<name>A0A2P8FMY0_9BACT</name>
<dbReference type="AlphaFoldDB" id="A0A2P8FMY0"/>
<dbReference type="RefSeq" id="WP_106605641.1">
    <property type="nucleotide sequence ID" value="NZ_PYGK01000019.1"/>
</dbReference>
<evidence type="ECO:0000256" key="4">
    <source>
        <dbReference type="ARBA" id="ARBA00022452"/>
    </source>
</evidence>
<dbReference type="InterPro" id="IPR003423">
    <property type="entry name" value="OMP_efflux"/>
</dbReference>
<dbReference type="Pfam" id="PF02321">
    <property type="entry name" value="OEP"/>
    <property type="match status" value="1"/>
</dbReference>
<gene>
    <name evidence="9" type="ORF">CLV42_119100</name>
</gene>
<dbReference type="GO" id="GO:1990281">
    <property type="term" value="C:efflux pump complex"/>
    <property type="evidence" value="ECO:0007669"/>
    <property type="project" value="TreeGrafter"/>
</dbReference>
<dbReference type="PANTHER" id="PTHR30026:SF20">
    <property type="entry name" value="OUTER MEMBRANE PROTEIN TOLC"/>
    <property type="match status" value="1"/>
</dbReference>
<dbReference type="Gene3D" id="1.20.1600.10">
    <property type="entry name" value="Outer membrane efflux proteins (OEP)"/>
    <property type="match status" value="1"/>
</dbReference>
<keyword evidence="7" id="KW-0998">Cell outer membrane</keyword>
<comment type="subcellular location">
    <subcellularLocation>
        <location evidence="1">Cell outer membrane</location>
    </subcellularLocation>
</comment>
<evidence type="ECO:0000256" key="2">
    <source>
        <dbReference type="ARBA" id="ARBA00007613"/>
    </source>
</evidence>
<dbReference type="PANTHER" id="PTHR30026">
    <property type="entry name" value="OUTER MEMBRANE PROTEIN TOLC"/>
    <property type="match status" value="1"/>
</dbReference>
<keyword evidence="4" id="KW-1134">Transmembrane beta strand</keyword>
<evidence type="ECO:0000256" key="8">
    <source>
        <dbReference type="SAM" id="SignalP"/>
    </source>
</evidence>
<evidence type="ECO:0000256" key="7">
    <source>
        <dbReference type="ARBA" id="ARBA00023237"/>
    </source>
</evidence>
<keyword evidence="8" id="KW-0732">Signal</keyword>
<dbReference type="GO" id="GO:0009279">
    <property type="term" value="C:cell outer membrane"/>
    <property type="evidence" value="ECO:0007669"/>
    <property type="project" value="UniProtKB-SubCell"/>
</dbReference>
<evidence type="ECO:0000256" key="1">
    <source>
        <dbReference type="ARBA" id="ARBA00004442"/>
    </source>
</evidence>
<dbReference type="GO" id="GO:0015288">
    <property type="term" value="F:porin activity"/>
    <property type="evidence" value="ECO:0007669"/>
    <property type="project" value="TreeGrafter"/>
</dbReference>
<accession>A0A2P8FMY0</accession>
<protein>
    <submittedName>
        <fullName evidence="9">Outer membrane protein TolC</fullName>
    </submittedName>
</protein>
<keyword evidence="6" id="KW-0472">Membrane</keyword>
<evidence type="ECO:0000256" key="3">
    <source>
        <dbReference type="ARBA" id="ARBA00022448"/>
    </source>
</evidence>
<evidence type="ECO:0000256" key="6">
    <source>
        <dbReference type="ARBA" id="ARBA00023136"/>
    </source>
</evidence>
<feature type="signal peptide" evidence="8">
    <location>
        <begin position="1"/>
        <end position="23"/>
    </location>
</feature>
<dbReference type="SUPFAM" id="SSF56954">
    <property type="entry name" value="Outer membrane efflux proteins (OEP)"/>
    <property type="match status" value="1"/>
</dbReference>
<dbReference type="InterPro" id="IPR051906">
    <property type="entry name" value="TolC-like"/>
</dbReference>
<dbReference type="Proteomes" id="UP000240978">
    <property type="component" value="Unassembled WGS sequence"/>
</dbReference>
<evidence type="ECO:0000313" key="10">
    <source>
        <dbReference type="Proteomes" id="UP000240978"/>
    </source>
</evidence>
<feature type="chain" id="PRO_5015121578" evidence="8">
    <location>
        <begin position="24"/>
        <end position="441"/>
    </location>
</feature>
<keyword evidence="3" id="KW-0813">Transport</keyword>
<dbReference type="GO" id="GO:0015562">
    <property type="term" value="F:efflux transmembrane transporter activity"/>
    <property type="evidence" value="ECO:0007669"/>
    <property type="project" value="InterPro"/>
</dbReference>